<dbReference type="InterPro" id="IPR035905">
    <property type="entry name" value="Barstar-like_sf"/>
</dbReference>
<dbReference type="GeneID" id="93771132"/>
<evidence type="ECO:0000313" key="6">
    <source>
        <dbReference type="Proteomes" id="UP000677457"/>
    </source>
</evidence>
<evidence type="ECO:0000256" key="1">
    <source>
        <dbReference type="ARBA" id="ARBA00006845"/>
    </source>
</evidence>
<dbReference type="AlphaFoldDB" id="A0A542XLL4"/>
<comment type="caution">
    <text evidence="4">The sequence shown here is derived from an EMBL/GenBank/DDBJ whole genome shotgun (WGS) entry which is preliminary data.</text>
</comment>
<dbReference type="SUPFAM" id="SSF52038">
    <property type="entry name" value="Barstar-related"/>
    <property type="match status" value="1"/>
</dbReference>
<proteinExistence type="inferred from homology"/>
<dbReference type="InterPro" id="IPR000468">
    <property type="entry name" value="Barstar"/>
</dbReference>
<dbReference type="Gene3D" id="3.30.370.10">
    <property type="entry name" value="Barstar-like"/>
    <property type="match status" value="1"/>
</dbReference>
<evidence type="ECO:0000313" key="3">
    <source>
        <dbReference type="EMBL" id="GIM87192.1"/>
    </source>
</evidence>
<reference evidence="4 5" key="1">
    <citation type="submission" date="2019-06" db="EMBL/GenBank/DDBJ databases">
        <title>Sequencing the genomes of 1000 actinobacteria strains.</title>
        <authorList>
            <person name="Klenk H.-P."/>
        </authorList>
    </citation>
    <scope>NUCLEOTIDE SEQUENCE [LARGE SCALE GENOMIC DNA]</scope>
    <source>
        <strain evidence="4 5">DSM 44819</strain>
    </source>
</reference>
<dbReference type="RefSeq" id="WP_142116290.1">
    <property type="nucleotide sequence ID" value="NZ_BOQM01000032.1"/>
</dbReference>
<dbReference type="Proteomes" id="UP000315983">
    <property type="component" value="Unassembled WGS sequence"/>
</dbReference>
<keyword evidence="6" id="KW-1185">Reference proteome</keyword>
<dbReference type="EMBL" id="BOQM01000032">
    <property type="protein sequence ID" value="GIM87192.1"/>
    <property type="molecule type" value="Genomic_DNA"/>
</dbReference>
<feature type="domain" description="Barstar (barnase inhibitor)" evidence="2">
    <location>
        <begin position="39"/>
        <end position="123"/>
    </location>
</feature>
<evidence type="ECO:0000313" key="4">
    <source>
        <dbReference type="EMBL" id="TQL36736.1"/>
    </source>
</evidence>
<name>A0A542XLL4_SALAC</name>
<sequence>MMANFDDLWTTSQPRMHVLSDSTDIDSLRRSVPVSGGVVVKFDGRLMRTARAFFAEFVRELRFPEYFGWNWAAFAECITELSGCPARAYLLVIERADLLLVDSPADREIFFRLIKDVSSEWANSFGLGPEWDGGEVPFNVVLLCSDEARMQLEGDAGCRR</sequence>
<dbReference type="Pfam" id="PF01337">
    <property type="entry name" value="Barstar"/>
    <property type="match status" value="1"/>
</dbReference>
<dbReference type="Proteomes" id="UP000677457">
    <property type="component" value="Unassembled WGS sequence"/>
</dbReference>
<gene>
    <name evidence="4" type="ORF">FB564_1865</name>
    <name evidence="3" type="ORF">Sar04_39280</name>
</gene>
<comment type="similarity">
    <text evidence="1">Belongs to the barstar family.</text>
</comment>
<evidence type="ECO:0000313" key="5">
    <source>
        <dbReference type="Proteomes" id="UP000315983"/>
    </source>
</evidence>
<organism evidence="4 5">
    <name type="scientific">Salinispora arenicola</name>
    <dbReference type="NCBI Taxonomy" id="168697"/>
    <lineage>
        <taxon>Bacteria</taxon>
        <taxon>Bacillati</taxon>
        <taxon>Actinomycetota</taxon>
        <taxon>Actinomycetes</taxon>
        <taxon>Micromonosporales</taxon>
        <taxon>Micromonosporaceae</taxon>
        <taxon>Salinispora</taxon>
    </lineage>
</organism>
<accession>A0A542XLL4</accession>
<protein>
    <submittedName>
        <fullName evidence="4">Barstar (Barnase inhibitor)</fullName>
    </submittedName>
</protein>
<reference evidence="3 6" key="2">
    <citation type="submission" date="2021-03" db="EMBL/GenBank/DDBJ databases">
        <title>Whole genome shotgun sequence of Salinispora arenicola NBRC 105043.</title>
        <authorList>
            <person name="Komaki H."/>
            <person name="Tamura T."/>
        </authorList>
    </citation>
    <scope>NUCLEOTIDE SEQUENCE [LARGE SCALE GENOMIC DNA]</scope>
    <source>
        <strain evidence="3 6">NBRC 105043</strain>
    </source>
</reference>
<dbReference type="EMBL" id="VFOL01000001">
    <property type="protein sequence ID" value="TQL36736.1"/>
    <property type="molecule type" value="Genomic_DNA"/>
</dbReference>
<evidence type="ECO:0000259" key="2">
    <source>
        <dbReference type="Pfam" id="PF01337"/>
    </source>
</evidence>